<keyword evidence="2" id="KW-1185">Reference proteome</keyword>
<protein>
    <submittedName>
        <fullName evidence="1">Histidine phosphatase family protein</fullName>
        <ecNumber evidence="1">3.1.3.-</ecNumber>
    </submittedName>
</protein>
<keyword evidence="1" id="KW-0378">Hydrolase</keyword>
<dbReference type="EC" id="3.1.3.-" evidence="1"/>
<organism evidence="1 2">
    <name type="scientific">Shewanella youngdeokensis</name>
    <dbReference type="NCBI Taxonomy" id="2999068"/>
    <lineage>
        <taxon>Bacteria</taxon>
        <taxon>Pseudomonadati</taxon>
        <taxon>Pseudomonadota</taxon>
        <taxon>Gammaproteobacteria</taxon>
        <taxon>Alteromonadales</taxon>
        <taxon>Shewanellaceae</taxon>
        <taxon>Shewanella</taxon>
    </lineage>
</organism>
<dbReference type="PANTHER" id="PTHR48100:SF1">
    <property type="entry name" value="HISTIDINE PHOSPHATASE FAMILY PROTEIN-RELATED"/>
    <property type="match status" value="1"/>
</dbReference>
<dbReference type="GO" id="GO:0016787">
    <property type="term" value="F:hydrolase activity"/>
    <property type="evidence" value="ECO:0007669"/>
    <property type="project" value="UniProtKB-KW"/>
</dbReference>
<dbReference type="InterPro" id="IPR013078">
    <property type="entry name" value="His_Pase_superF_clade-1"/>
</dbReference>
<dbReference type="InterPro" id="IPR029033">
    <property type="entry name" value="His_PPase_superfam"/>
</dbReference>
<dbReference type="PANTHER" id="PTHR48100">
    <property type="entry name" value="BROAD-SPECIFICITY PHOSPHATASE YOR283W-RELATED"/>
    <property type="match status" value="1"/>
</dbReference>
<dbReference type="Proteomes" id="UP001529491">
    <property type="component" value="Chromosome"/>
</dbReference>
<evidence type="ECO:0000313" key="1">
    <source>
        <dbReference type="EMBL" id="WOT06889.1"/>
    </source>
</evidence>
<gene>
    <name evidence="1" type="ORF">RGE70_09185</name>
</gene>
<dbReference type="SUPFAM" id="SSF53254">
    <property type="entry name" value="Phosphoglycerate mutase-like"/>
    <property type="match status" value="1"/>
</dbReference>
<reference evidence="1 2" key="1">
    <citation type="submission" date="2023-10" db="EMBL/GenBank/DDBJ databases">
        <title>Complete genome sequence of Shewanella sp. DAU334.</title>
        <authorList>
            <person name="Lee Y.-S."/>
            <person name="Jeong H.-R."/>
            <person name="Hwang E.-J."/>
            <person name="Choi Y.-L."/>
            <person name="Kim G.-D."/>
        </authorList>
    </citation>
    <scope>NUCLEOTIDE SEQUENCE [LARGE SCALE GENOMIC DNA]</scope>
    <source>
        <strain evidence="1 2">DAU334</strain>
    </source>
</reference>
<dbReference type="InterPro" id="IPR050275">
    <property type="entry name" value="PGM_Phosphatase"/>
</dbReference>
<evidence type="ECO:0000313" key="2">
    <source>
        <dbReference type="Proteomes" id="UP001529491"/>
    </source>
</evidence>
<dbReference type="Pfam" id="PF00300">
    <property type="entry name" value="His_Phos_1"/>
    <property type="match status" value="1"/>
</dbReference>
<dbReference type="EMBL" id="CP136522">
    <property type="protein sequence ID" value="WOT06889.1"/>
    <property type="molecule type" value="Genomic_DNA"/>
</dbReference>
<proteinExistence type="predicted"/>
<dbReference type="CDD" id="cd07067">
    <property type="entry name" value="HP_PGM_like"/>
    <property type="match status" value="1"/>
</dbReference>
<dbReference type="SMART" id="SM00855">
    <property type="entry name" value="PGAM"/>
    <property type="match status" value="1"/>
</dbReference>
<dbReference type="RefSeq" id="WP_310471161.1">
    <property type="nucleotide sequence ID" value="NZ_CP136522.1"/>
</dbReference>
<name>A0ABZ0K2X2_9GAMM</name>
<dbReference type="Gene3D" id="3.40.50.1240">
    <property type="entry name" value="Phosphoglycerate mutase-like"/>
    <property type="match status" value="1"/>
</dbReference>
<sequence length="244" mass="27849">MAAIYLIRHGQASFGSAEYDQLSDKGSLQAQRLGEYWRSRAVPSKFYCGDLLRHGQTLASFKTGYNANETPTVIHSGFNEFDHVDILQNYNSDWQNFAKMSAAITNQSDANKTFQKEFSQALNRWLSSSNDSDYKETWTQFKERCIRALHNIIEQELALKRQFNGNTKAQKQAKDILVFTSGGTISVIVQHILKLSDQQAIDINQQTRNTSVTKLLFSENKLSIDYLNNYSHLEQAGDGWVTFR</sequence>
<accession>A0ABZ0K2X2</accession>